<dbReference type="GO" id="GO:0005829">
    <property type="term" value="C:cytosol"/>
    <property type="evidence" value="ECO:0007669"/>
    <property type="project" value="TreeGrafter"/>
</dbReference>
<comment type="subunit">
    <text evidence="6">Heterooligomer composed of large and small subunits.</text>
</comment>
<dbReference type="OrthoDB" id="9801128at2"/>
<keyword evidence="3 6" id="KW-0540">Nuclease</keyword>
<evidence type="ECO:0000256" key="2">
    <source>
        <dbReference type="ARBA" id="ARBA00022490"/>
    </source>
</evidence>
<gene>
    <name evidence="6" type="primary">xseB</name>
    <name evidence="7" type="ORF">OLMES_4678</name>
</gene>
<dbReference type="KEGG" id="ome:OLMES_4678"/>
<proteinExistence type="inferred from homology"/>
<keyword evidence="4 6" id="KW-0378">Hydrolase</keyword>
<keyword evidence="5 6" id="KW-0269">Exonuclease</keyword>
<dbReference type="AlphaFoldDB" id="A0A1Y0IH02"/>
<dbReference type="GO" id="GO:0008855">
    <property type="term" value="F:exodeoxyribonuclease VII activity"/>
    <property type="evidence" value="ECO:0007669"/>
    <property type="project" value="UniProtKB-UniRule"/>
</dbReference>
<comment type="similarity">
    <text evidence="1 6">Belongs to the XseB family.</text>
</comment>
<dbReference type="GO" id="GO:0009318">
    <property type="term" value="C:exodeoxyribonuclease VII complex"/>
    <property type="evidence" value="ECO:0007669"/>
    <property type="project" value="UniProtKB-UniRule"/>
</dbReference>
<dbReference type="InterPro" id="IPR037004">
    <property type="entry name" value="Exonuc_VII_ssu_sf"/>
</dbReference>
<evidence type="ECO:0000256" key="3">
    <source>
        <dbReference type="ARBA" id="ARBA00022722"/>
    </source>
</evidence>
<dbReference type="HAMAP" id="MF_00337">
    <property type="entry name" value="Exonuc_7_S"/>
    <property type="match status" value="1"/>
</dbReference>
<dbReference type="EC" id="3.1.11.6" evidence="6"/>
<name>A0A1Y0IH02_9GAMM</name>
<dbReference type="NCBIfam" id="TIGR01280">
    <property type="entry name" value="xseB"/>
    <property type="match status" value="1"/>
</dbReference>
<keyword evidence="8" id="KW-1185">Reference proteome</keyword>
<evidence type="ECO:0000313" key="7">
    <source>
        <dbReference type="EMBL" id="ARU58673.1"/>
    </source>
</evidence>
<dbReference type="Gene3D" id="1.10.287.1040">
    <property type="entry name" value="Exonuclease VII, small subunit"/>
    <property type="match status" value="1"/>
</dbReference>
<dbReference type="InterPro" id="IPR003761">
    <property type="entry name" value="Exonuc_VII_S"/>
</dbReference>
<evidence type="ECO:0000256" key="6">
    <source>
        <dbReference type="HAMAP-Rule" id="MF_00337"/>
    </source>
</evidence>
<reference evidence="7 8" key="1">
    <citation type="submission" date="2017-05" db="EMBL/GenBank/DDBJ databases">
        <title>Genomic insights into alkan degradation activity of Oleiphilus messinensis.</title>
        <authorList>
            <person name="Kozyavkin S.A."/>
            <person name="Slesarev A.I."/>
            <person name="Golyshin P.N."/>
            <person name="Korzhenkov A."/>
            <person name="Golyshina O.N."/>
            <person name="Toshchakov S.V."/>
        </authorList>
    </citation>
    <scope>NUCLEOTIDE SEQUENCE [LARGE SCALE GENOMIC DNA]</scope>
    <source>
        <strain evidence="7 8">ME102</strain>
    </source>
</reference>
<dbReference type="Pfam" id="PF02609">
    <property type="entry name" value="Exonuc_VII_S"/>
    <property type="match status" value="1"/>
</dbReference>
<dbReference type="Proteomes" id="UP000196027">
    <property type="component" value="Chromosome"/>
</dbReference>
<dbReference type="PANTHER" id="PTHR34137:SF1">
    <property type="entry name" value="EXODEOXYRIBONUCLEASE 7 SMALL SUBUNIT"/>
    <property type="match status" value="1"/>
</dbReference>
<evidence type="ECO:0000256" key="5">
    <source>
        <dbReference type="ARBA" id="ARBA00022839"/>
    </source>
</evidence>
<dbReference type="NCBIfam" id="NF002140">
    <property type="entry name" value="PRK00977.1-4"/>
    <property type="match status" value="1"/>
</dbReference>
<protein>
    <recommendedName>
        <fullName evidence="6">Exodeoxyribonuclease 7 small subunit</fullName>
        <ecNumber evidence="6">3.1.11.6</ecNumber>
    </recommendedName>
    <alternativeName>
        <fullName evidence="6">Exodeoxyribonuclease VII small subunit</fullName>
        <shortName evidence="6">Exonuclease VII small subunit</shortName>
    </alternativeName>
</protein>
<dbReference type="SUPFAM" id="SSF116842">
    <property type="entry name" value="XseB-like"/>
    <property type="match status" value="1"/>
</dbReference>
<comment type="catalytic activity">
    <reaction evidence="6">
        <text>Exonucleolytic cleavage in either 5'- to 3'- or 3'- to 5'-direction to yield nucleoside 5'-phosphates.</text>
        <dbReference type="EC" id="3.1.11.6"/>
    </reaction>
</comment>
<organism evidence="7 8">
    <name type="scientific">Oleiphilus messinensis</name>
    <dbReference type="NCBI Taxonomy" id="141451"/>
    <lineage>
        <taxon>Bacteria</taxon>
        <taxon>Pseudomonadati</taxon>
        <taxon>Pseudomonadota</taxon>
        <taxon>Gammaproteobacteria</taxon>
        <taxon>Oceanospirillales</taxon>
        <taxon>Oleiphilaceae</taxon>
        <taxon>Oleiphilus</taxon>
    </lineage>
</organism>
<dbReference type="PANTHER" id="PTHR34137">
    <property type="entry name" value="EXODEOXYRIBONUCLEASE 7 SMALL SUBUNIT"/>
    <property type="match status" value="1"/>
</dbReference>
<keyword evidence="2 6" id="KW-0963">Cytoplasm</keyword>
<evidence type="ECO:0000313" key="8">
    <source>
        <dbReference type="Proteomes" id="UP000196027"/>
    </source>
</evidence>
<dbReference type="RefSeq" id="WP_087463425.1">
    <property type="nucleotide sequence ID" value="NZ_CP021425.1"/>
</dbReference>
<comment type="subcellular location">
    <subcellularLocation>
        <location evidence="6">Cytoplasm</location>
    </subcellularLocation>
</comment>
<dbReference type="GO" id="GO:0006308">
    <property type="term" value="P:DNA catabolic process"/>
    <property type="evidence" value="ECO:0007669"/>
    <property type="project" value="UniProtKB-UniRule"/>
</dbReference>
<evidence type="ECO:0000256" key="1">
    <source>
        <dbReference type="ARBA" id="ARBA00009998"/>
    </source>
</evidence>
<dbReference type="EMBL" id="CP021425">
    <property type="protein sequence ID" value="ARU58673.1"/>
    <property type="molecule type" value="Genomic_DNA"/>
</dbReference>
<evidence type="ECO:0000256" key="4">
    <source>
        <dbReference type="ARBA" id="ARBA00022801"/>
    </source>
</evidence>
<accession>A0A1Y0IH02</accession>
<sequence length="82" mass="9114">MTENENPIPFEQSLQELESIVKKMEQGELSLDDSLKAFERGVALSRQCQNALKEAELKVAKLTAEGTLEPFNLGTDMEESGQ</sequence>
<comment type="function">
    <text evidence="6">Bidirectionally degrades single-stranded DNA into large acid-insoluble oligonucleotides, which are then degraded further into small acid-soluble oligonucleotides.</text>
</comment>